<name>A0A6L8LZV7_9VIBR</name>
<comment type="caution">
    <text evidence="1">The sequence shown here is derived from an EMBL/GenBank/DDBJ whole genome shotgun (WGS) entry which is preliminary data.</text>
</comment>
<protein>
    <submittedName>
        <fullName evidence="1">Uncharacterized protein</fullName>
    </submittedName>
</protein>
<accession>A0A6L8LZV7</accession>
<organism evidence="1 2">
    <name type="scientific">Vibrio tetraodonis subsp. pristinus</name>
    <dbReference type="NCBI Taxonomy" id="2695891"/>
    <lineage>
        <taxon>Bacteria</taxon>
        <taxon>Pseudomonadati</taxon>
        <taxon>Pseudomonadota</taxon>
        <taxon>Gammaproteobacteria</taxon>
        <taxon>Vibrionales</taxon>
        <taxon>Vibrionaceae</taxon>
        <taxon>Vibrio</taxon>
    </lineage>
</organism>
<dbReference type="AlphaFoldDB" id="A0A6L8LZV7"/>
<dbReference type="Pfam" id="PF26211">
    <property type="entry name" value="Phage_phiTE_072"/>
    <property type="match status" value="1"/>
</dbReference>
<gene>
    <name evidence="1" type="ORF">GTG28_20665</name>
</gene>
<dbReference type="Proteomes" id="UP000478571">
    <property type="component" value="Unassembled WGS sequence"/>
</dbReference>
<dbReference type="InterPro" id="IPR058701">
    <property type="entry name" value="PhiTE_072-like"/>
</dbReference>
<proteinExistence type="predicted"/>
<dbReference type="RefSeq" id="WP_160933145.1">
    <property type="nucleotide sequence ID" value="NZ_WWEU01000017.1"/>
</dbReference>
<reference evidence="1 2" key="1">
    <citation type="submission" date="2020-01" db="EMBL/GenBank/DDBJ databases">
        <title>Draft Genome Sequence of Vibrio sp. strain OCN044, Isolated from a Healthy Coral at Palmyra Atoll.</title>
        <authorList>
            <person name="Videau P."/>
            <person name="Loughran R."/>
            <person name="Esquivel A."/>
            <person name="Deadmond M."/>
            <person name="Paddock B.E."/>
            <person name="Saw J.H."/>
            <person name="Ushijima B."/>
        </authorList>
    </citation>
    <scope>NUCLEOTIDE SEQUENCE [LARGE SCALE GENOMIC DNA]</scope>
    <source>
        <strain evidence="1 2">OCN044</strain>
    </source>
</reference>
<evidence type="ECO:0000313" key="1">
    <source>
        <dbReference type="EMBL" id="MYM61617.1"/>
    </source>
</evidence>
<dbReference type="EMBL" id="WWEU01000017">
    <property type="protein sequence ID" value="MYM61617.1"/>
    <property type="molecule type" value="Genomic_DNA"/>
</dbReference>
<sequence>MKIAQSKVTKLYLTELDDLDPITVYLEDIEPRKGKITIECWGKSWSSYWGGMGSRTISQFFIGCNVSYLVNNLDSQMEKYEPDFDEYRKEMRQKVCELRRDDCISKDLARELFDIEDWSEYVTDNPYEPIKNPCFVSEREFEELDFDGFDVPERLTTEYRYLCKIIKAIQSGLSQINQIKAA</sequence>
<keyword evidence="2" id="KW-1185">Reference proteome</keyword>
<evidence type="ECO:0000313" key="2">
    <source>
        <dbReference type="Proteomes" id="UP000478571"/>
    </source>
</evidence>